<sequence length="321" mass="36727">MKRKEKQFDAETAGVSAQMTQCRTGWRPNGGAETCLSVVCKLYVTLVPCKLWAINRQCFQAIMMKTGLTRQNDHRKLIKSIPMFQGLPDEQLNRLADLLEEESYDQEEYIMRQGAQGDNFYIISKGQVSVTHSLPSCSTDNRIEEKMVRVLGPGDYFGEEVLKGEDVRAFNVVVSSPEGVTCLTLERSAFNQLLSGLREVDQQKRIGLEITAQQRFEEEFGQVKLKDFRVIATLGVGGFGRVELVQFFGDPDRSFALKIMKKAHIVETRQQQHILNERKILAECNTDFIIKLYKTYKDKKYLYMLLEGCLGGEVWTILRDR</sequence>
<dbReference type="SUPFAM" id="SSF56112">
    <property type="entry name" value="Protein kinase-like (PK-like)"/>
    <property type="match status" value="1"/>
</dbReference>
<reference evidence="10" key="1">
    <citation type="submission" date="2022-11" db="UniProtKB">
        <authorList>
            <consortium name="WormBaseParasite"/>
        </authorList>
    </citation>
    <scope>IDENTIFICATION</scope>
</reference>
<dbReference type="GO" id="GO:0004692">
    <property type="term" value="F:cGMP-dependent protein kinase activity"/>
    <property type="evidence" value="ECO:0007669"/>
    <property type="project" value="InterPro"/>
</dbReference>
<dbReference type="InterPro" id="IPR011009">
    <property type="entry name" value="Kinase-like_dom_sf"/>
</dbReference>
<keyword evidence="2" id="KW-0808">Transferase</keyword>
<feature type="domain" description="Protein kinase" evidence="7">
    <location>
        <begin position="228"/>
        <end position="321"/>
    </location>
</feature>
<dbReference type="InterPro" id="IPR017441">
    <property type="entry name" value="Protein_kinase_ATP_BS"/>
</dbReference>
<dbReference type="Gene3D" id="3.30.200.20">
    <property type="entry name" value="Phosphorylase Kinase, domain 1"/>
    <property type="match status" value="1"/>
</dbReference>
<keyword evidence="4" id="KW-0418">Kinase</keyword>
<keyword evidence="3 6" id="KW-0547">Nucleotide-binding</keyword>
<evidence type="ECO:0000313" key="9">
    <source>
        <dbReference type="Proteomes" id="UP000887565"/>
    </source>
</evidence>
<dbReference type="Pfam" id="PF00069">
    <property type="entry name" value="Pkinase"/>
    <property type="match status" value="1"/>
</dbReference>
<proteinExistence type="predicted"/>
<dbReference type="InterPro" id="IPR000595">
    <property type="entry name" value="cNMP-bd_dom"/>
</dbReference>
<feature type="domain" description="Cyclic nucleotide-binding" evidence="8">
    <location>
        <begin position="83"/>
        <end position="194"/>
    </location>
</feature>
<dbReference type="PANTHER" id="PTHR24353">
    <property type="entry name" value="CYCLIC NUCLEOTIDE-DEPENDENT PROTEIN KINASE"/>
    <property type="match status" value="1"/>
</dbReference>
<dbReference type="CDD" id="cd00038">
    <property type="entry name" value="CAP_ED"/>
    <property type="match status" value="1"/>
</dbReference>
<feature type="binding site" evidence="6">
    <location>
        <position position="258"/>
    </location>
    <ligand>
        <name>ATP</name>
        <dbReference type="ChEBI" id="CHEBI:30616"/>
    </ligand>
</feature>
<accession>A0A915KC43</accession>
<name>A0A915KC43_ROMCU</name>
<dbReference type="InterPro" id="IPR018490">
    <property type="entry name" value="cNMP-bd_dom_sf"/>
</dbReference>
<dbReference type="InterPro" id="IPR002374">
    <property type="entry name" value="cGMP_dep_kinase"/>
</dbReference>
<dbReference type="OMA" id="CKLWAIN"/>
<dbReference type="InterPro" id="IPR014710">
    <property type="entry name" value="RmlC-like_jellyroll"/>
</dbReference>
<dbReference type="Gene3D" id="2.60.120.10">
    <property type="entry name" value="Jelly Rolls"/>
    <property type="match status" value="1"/>
</dbReference>
<evidence type="ECO:0000256" key="5">
    <source>
        <dbReference type="ARBA" id="ARBA00022840"/>
    </source>
</evidence>
<dbReference type="Proteomes" id="UP000887565">
    <property type="component" value="Unplaced"/>
</dbReference>
<feature type="domain" description="Cyclic nucleotide-binding" evidence="8">
    <location>
        <begin position="49"/>
        <end position="80"/>
    </location>
</feature>
<dbReference type="SUPFAM" id="SSF51206">
    <property type="entry name" value="cAMP-binding domain-like"/>
    <property type="match status" value="1"/>
</dbReference>
<evidence type="ECO:0000256" key="1">
    <source>
        <dbReference type="ARBA" id="ARBA00022527"/>
    </source>
</evidence>
<evidence type="ECO:0000256" key="2">
    <source>
        <dbReference type="ARBA" id="ARBA00022679"/>
    </source>
</evidence>
<organism evidence="9 10">
    <name type="scientific">Romanomermis culicivorax</name>
    <name type="common">Nematode worm</name>
    <dbReference type="NCBI Taxonomy" id="13658"/>
    <lineage>
        <taxon>Eukaryota</taxon>
        <taxon>Metazoa</taxon>
        <taxon>Ecdysozoa</taxon>
        <taxon>Nematoda</taxon>
        <taxon>Enoplea</taxon>
        <taxon>Dorylaimia</taxon>
        <taxon>Mermithida</taxon>
        <taxon>Mermithoidea</taxon>
        <taxon>Mermithidae</taxon>
        <taxon>Romanomermis</taxon>
    </lineage>
</organism>
<keyword evidence="1" id="KW-0723">Serine/threonine-protein kinase</keyword>
<keyword evidence="5 6" id="KW-0067">ATP-binding</keyword>
<dbReference type="WBParaSite" id="nRc.2.0.1.t36353-RA">
    <property type="protein sequence ID" value="nRc.2.0.1.t36353-RA"/>
    <property type="gene ID" value="nRc.2.0.1.g36353"/>
</dbReference>
<dbReference type="AlphaFoldDB" id="A0A915KC43"/>
<evidence type="ECO:0000256" key="3">
    <source>
        <dbReference type="ARBA" id="ARBA00022741"/>
    </source>
</evidence>
<dbReference type="InterPro" id="IPR000719">
    <property type="entry name" value="Prot_kinase_dom"/>
</dbReference>
<evidence type="ECO:0000313" key="10">
    <source>
        <dbReference type="WBParaSite" id="nRc.2.0.1.t36353-RA"/>
    </source>
</evidence>
<evidence type="ECO:0000256" key="6">
    <source>
        <dbReference type="PROSITE-ProRule" id="PRU10141"/>
    </source>
</evidence>
<dbReference type="SMART" id="SM00100">
    <property type="entry name" value="cNMP"/>
    <property type="match status" value="1"/>
</dbReference>
<dbReference type="PROSITE" id="PS50011">
    <property type="entry name" value="PROTEIN_KINASE_DOM"/>
    <property type="match status" value="1"/>
</dbReference>
<dbReference type="PROSITE" id="PS50042">
    <property type="entry name" value="CNMP_BINDING_3"/>
    <property type="match status" value="2"/>
</dbReference>
<evidence type="ECO:0000259" key="7">
    <source>
        <dbReference type="PROSITE" id="PS50011"/>
    </source>
</evidence>
<dbReference type="PRINTS" id="PR00104">
    <property type="entry name" value="CGMPKINASE"/>
</dbReference>
<dbReference type="PROSITE" id="PS00107">
    <property type="entry name" value="PROTEIN_KINASE_ATP"/>
    <property type="match status" value="1"/>
</dbReference>
<keyword evidence="9" id="KW-1185">Reference proteome</keyword>
<evidence type="ECO:0000256" key="4">
    <source>
        <dbReference type="ARBA" id="ARBA00022777"/>
    </source>
</evidence>
<dbReference type="GO" id="GO:0005524">
    <property type="term" value="F:ATP binding"/>
    <property type="evidence" value="ECO:0007669"/>
    <property type="project" value="UniProtKB-UniRule"/>
</dbReference>
<protein>
    <submittedName>
        <fullName evidence="10">cGMP-dependent protein kinase</fullName>
    </submittedName>
</protein>
<dbReference type="Pfam" id="PF00027">
    <property type="entry name" value="cNMP_binding"/>
    <property type="match status" value="1"/>
</dbReference>
<evidence type="ECO:0000259" key="8">
    <source>
        <dbReference type="PROSITE" id="PS50042"/>
    </source>
</evidence>
<dbReference type="PANTHER" id="PTHR24353:SF111">
    <property type="match status" value="1"/>
</dbReference>